<dbReference type="Proteomes" id="UP000231019">
    <property type="component" value="Unassembled WGS sequence"/>
</dbReference>
<gene>
    <name evidence="2" type="ORF">COW36_04845</name>
</gene>
<dbReference type="EMBL" id="PFFQ01000012">
    <property type="protein sequence ID" value="PIW18623.1"/>
    <property type="molecule type" value="Genomic_DNA"/>
</dbReference>
<dbReference type="AlphaFoldDB" id="A0A2M7G950"/>
<protein>
    <submittedName>
        <fullName evidence="2">Uncharacterized protein</fullName>
    </submittedName>
</protein>
<accession>A0A2M7G950</accession>
<feature type="transmembrane region" description="Helical" evidence="1">
    <location>
        <begin position="203"/>
        <end position="222"/>
    </location>
</feature>
<proteinExistence type="predicted"/>
<evidence type="ECO:0000313" key="3">
    <source>
        <dbReference type="Proteomes" id="UP000231019"/>
    </source>
</evidence>
<feature type="transmembrane region" description="Helical" evidence="1">
    <location>
        <begin position="114"/>
        <end position="131"/>
    </location>
</feature>
<comment type="caution">
    <text evidence="2">The sequence shown here is derived from an EMBL/GenBank/DDBJ whole genome shotgun (WGS) entry which is preliminary data.</text>
</comment>
<feature type="transmembrane region" description="Helical" evidence="1">
    <location>
        <begin position="315"/>
        <end position="333"/>
    </location>
</feature>
<organism evidence="2 3">
    <name type="scientific">bacterium (Candidatus Blackallbacteria) CG17_big_fil_post_rev_8_21_14_2_50_48_46</name>
    <dbReference type="NCBI Taxonomy" id="2014261"/>
    <lineage>
        <taxon>Bacteria</taxon>
        <taxon>Candidatus Blackallbacteria</taxon>
    </lineage>
</organism>
<feature type="transmembrane region" description="Helical" evidence="1">
    <location>
        <begin position="288"/>
        <end position="309"/>
    </location>
</feature>
<name>A0A2M7G950_9BACT</name>
<feature type="transmembrane region" description="Helical" evidence="1">
    <location>
        <begin position="234"/>
        <end position="257"/>
    </location>
</feature>
<feature type="transmembrane region" description="Helical" evidence="1">
    <location>
        <begin position="92"/>
        <end position="108"/>
    </location>
</feature>
<keyword evidence="1" id="KW-0812">Transmembrane</keyword>
<evidence type="ECO:0000313" key="2">
    <source>
        <dbReference type="EMBL" id="PIW18623.1"/>
    </source>
</evidence>
<keyword evidence="1" id="KW-1133">Transmembrane helix</keyword>
<feature type="transmembrane region" description="Helical" evidence="1">
    <location>
        <begin position="21"/>
        <end position="43"/>
    </location>
</feature>
<keyword evidence="1" id="KW-0472">Membrane</keyword>
<evidence type="ECO:0000256" key="1">
    <source>
        <dbReference type="SAM" id="Phobius"/>
    </source>
</evidence>
<feature type="transmembrane region" description="Helical" evidence="1">
    <location>
        <begin position="49"/>
        <end position="71"/>
    </location>
</feature>
<sequence>MPEQLPQAKSKLRFQAQWLVNARYDLSLFVFSGLLSFAFWGLYELFKRWGYHPTGQAVLMTYFIFTALLDLPHIFQTFSRTHADPIEFKRHPHLYTWGLALILLSGFFFESSGFEPWAIGLVSLYGSWHIVRQHHGFVRLYHSLNEPERSLDHRLDSLCLQIALLACVVYDYVELSDEPLTRLTVYGSHFGYFPVVPEEIGNLAIALGWMAFGIFILRQLHLASQGEALNLPKLLVMGMALLTHFCIFVIASVPFLVAEALETAYHNVQYHGFIAIYQQRRFPEIRWIAWRWLGAALLYGLIAGCIEILGYTQSLFYLLFTPFSMLTLFHYYIDGKIWKFSQSPELSLLFKPGRVTELPVSGTLREEIPLGKNEC</sequence>
<reference evidence="2 3" key="1">
    <citation type="submission" date="2017-09" db="EMBL/GenBank/DDBJ databases">
        <title>Depth-based differentiation of microbial function through sediment-hosted aquifers and enrichment of novel symbionts in the deep terrestrial subsurface.</title>
        <authorList>
            <person name="Probst A.J."/>
            <person name="Ladd B."/>
            <person name="Jarett J.K."/>
            <person name="Geller-Mcgrath D.E."/>
            <person name="Sieber C.M."/>
            <person name="Emerson J.B."/>
            <person name="Anantharaman K."/>
            <person name="Thomas B.C."/>
            <person name="Malmstrom R."/>
            <person name="Stieglmeier M."/>
            <person name="Klingl A."/>
            <person name="Woyke T."/>
            <person name="Ryan C.M."/>
            <person name="Banfield J.F."/>
        </authorList>
    </citation>
    <scope>NUCLEOTIDE SEQUENCE [LARGE SCALE GENOMIC DNA]</scope>
    <source>
        <strain evidence="2">CG17_big_fil_post_rev_8_21_14_2_50_48_46</strain>
    </source>
</reference>